<dbReference type="SUPFAM" id="SSF56672">
    <property type="entry name" value="DNA/RNA polymerases"/>
    <property type="match status" value="1"/>
</dbReference>
<dbReference type="STRING" id="3916.A0A1S3TZT1"/>
<evidence type="ECO:0000313" key="3">
    <source>
        <dbReference type="RefSeq" id="XP_014499277.1"/>
    </source>
</evidence>
<feature type="region of interest" description="Disordered" evidence="1">
    <location>
        <begin position="112"/>
        <end position="147"/>
    </location>
</feature>
<reference evidence="3" key="2">
    <citation type="submission" date="2025-08" db="UniProtKB">
        <authorList>
            <consortium name="RefSeq"/>
        </authorList>
    </citation>
    <scope>IDENTIFICATION</scope>
    <source>
        <tissue evidence="3">Leaf</tissue>
    </source>
</reference>
<dbReference type="InterPro" id="IPR043502">
    <property type="entry name" value="DNA/RNA_pol_sf"/>
</dbReference>
<reference evidence="2" key="1">
    <citation type="journal article" date="2014" name="Nat. Commun.">
        <title>Genome sequence of mungbean and insights into evolution within Vigna species.</title>
        <authorList>
            <person name="Kang Y.J."/>
            <person name="Kim S.K."/>
            <person name="Kim M.Y."/>
            <person name="Lestari P."/>
            <person name="Kim K.H."/>
            <person name="Ha B.K."/>
            <person name="Jun T.H."/>
            <person name="Hwang W.J."/>
            <person name="Lee T."/>
            <person name="Lee J."/>
            <person name="Shim S."/>
            <person name="Yoon M.Y."/>
            <person name="Jang Y.E."/>
            <person name="Han K.S."/>
            <person name="Taeprayoon P."/>
            <person name="Yoon N."/>
            <person name="Somta P."/>
            <person name="Tanya P."/>
            <person name="Kim K.S."/>
            <person name="Gwag J.G."/>
            <person name="Moon J.K."/>
            <person name="Lee Y.H."/>
            <person name="Park B.S."/>
            <person name="Bombarely A."/>
            <person name="Doyle J.J."/>
            <person name="Jackson S.A."/>
            <person name="Schafleitner R."/>
            <person name="Srinives P."/>
            <person name="Varshney R.K."/>
            <person name="Lee S.H."/>
        </authorList>
    </citation>
    <scope>NUCLEOTIDE SEQUENCE [LARGE SCALE GENOMIC DNA]</scope>
    <source>
        <strain evidence="2">cv. VC1973A</strain>
    </source>
</reference>
<dbReference type="RefSeq" id="XP_014499277.1">
    <property type="nucleotide sequence ID" value="XM_014643791.1"/>
</dbReference>
<feature type="compositionally biased region" description="Basic and acidic residues" evidence="1">
    <location>
        <begin position="112"/>
        <end position="133"/>
    </location>
</feature>
<dbReference type="Proteomes" id="UP000087766">
    <property type="component" value="Chromosome 5"/>
</dbReference>
<evidence type="ECO:0000256" key="1">
    <source>
        <dbReference type="SAM" id="MobiDB-lite"/>
    </source>
</evidence>
<dbReference type="InterPro" id="IPR053134">
    <property type="entry name" value="RNA-dir_DNA_polymerase"/>
</dbReference>
<dbReference type="OrthoDB" id="1928766at2759"/>
<protein>
    <submittedName>
        <fullName evidence="3">Uncharacterized protein LOC106760353</fullName>
    </submittedName>
</protein>
<gene>
    <name evidence="3" type="primary">LOC106760353</name>
</gene>
<proteinExistence type="predicted"/>
<name>A0A1S3TZT1_VIGRR</name>
<dbReference type="PANTHER" id="PTHR24559">
    <property type="entry name" value="TRANSPOSON TY3-I GAG-POL POLYPROTEIN"/>
    <property type="match status" value="1"/>
</dbReference>
<dbReference type="AlphaFoldDB" id="A0A1S3TZT1"/>
<dbReference type="KEGG" id="vra:106760353"/>
<feature type="region of interest" description="Disordered" evidence="1">
    <location>
        <begin position="228"/>
        <end position="312"/>
    </location>
</feature>
<dbReference type="PANTHER" id="PTHR24559:SF444">
    <property type="entry name" value="REVERSE TRANSCRIPTASE DOMAIN-CONTAINING PROTEIN"/>
    <property type="match status" value="1"/>
</dbReference>
<keyword evidence="2" id="KW-1185">Reference proteome</keyword>
<evidence type="ECO:0000313" key="2">
    <source>
        <dbReference type="Proteomes" id="UP000087766"/>
    </source>
</evidence>
<accession>A0A1S3TZT1</accession>
<feature type="compositionally biased region" description="Basic residues" evidence="1">
    <location>
        <begin position="259"/>
        <end position="283"/>
    </location>
</feature>
<organism evidence="2 3">
    <name type="scientific">Vigna radiata var. radiata</name>
    <name type="common">Mung bean</name>
    <name type="synonym">Phaseolus aureus</name>
    <dbReference type="NCBI Taxonomy" id="3916"/>
    <lineage>
        <taxon>Eukaryota</taxon>
        <taxon>Viridiplantae</taxon>
        <taxon>Streptophyta</taxon>
        <taxon>Embryophyta</taxon>
        <taxon>Tracheophyta</taxon>
        <taxon>Spermatophyta</taxon>
        <taxon>Magnoliopsida</taxon>
        <taxon>eudicotyledons</taxon>
        <taxon>Gunneridae</taxon>
        <taxon>Pentapetalae</taxon>
        <taxon>rosids</taxon>
        <taxon>fabids</taxon>
        <taxon>Fabales</taxon>
        <taxon>Fabaceae</taxon>
        <taxon>Papilionoideae</taxon>
        <taxon>50 kb inversion clade</taxon>
        <taxon>NPAAA clade</taxon>
        <taxon>indigoferoid/millettioid clade</taxon>
        <taxon>Phaseoleae</taxon>
        <taxon>Vigna</taxon>
    </lineage>
</organism>
<sequence length="665" mass="76082">MAFRTGCDAIWCRAFSLSLEGEALEWFNSLPNNSIENFESIEREKEESLKVFIDRYQKTIRQVEGLTLELALQYVLPALRPGPFKDSICRRPPKTMEELRERVADEIRVENMKQGDKKAASEAKMEKDGRRPENQTGRHKIGGPREAIRLPQFQQYTPLNATREKILQEALTTELIPIPKRRPTPPGADTNKHCLYHKNMGHSTEECITLRDKIEELIRAGHLKKYVKSERAQTARHRERSPHGSLTQEQSGYDDRYYRAPRRPERHHRPSPMRRDRSHSRSRRPNDDRPVRGIINTVSEGFSGGGSTSSARKRHLRTLRSVNNVQKRQSMPPITFTDDDFHAPDPDQDDPMVITAEIARYEISKVLIDQGSSVNILYWKTFQQMDISEDLIVPFHEQIVGFAGLRVDTRGYIDLWTYLGTGRSGDERTGDRPHPHLTLKYPSEAGRVIAVKADQKIVRACYAAGLKLYPREGGSRPNRSEVALADLDPRTNIEDRIEPMGELYEIPIGLKSEQITHMARGFQGAFEKELRATLWKNRDLFAWTASDMSRIHPSVMTHKLAIFKEAKPVAQKRRRRGAKKGRAAQEEVAKFMEVGFIREVKYTTWLANVVMVKEATGKWRMCTNYTDLNKACPKDSHPLPSIDGLVDGASSHTILSFLDAYSGYN</sequence>
<dbReference type="Gene3D" id="3.10.10.10">
    <property type="entry name" value="HIV Type 1 Reverse Transcriptase, subunit A, domain 1"/>
    <property type="match status" value="1"/>
</dbReference>
<dbReference type="GeneID" id="106760353"/>